<dbReference type="PROSITE" id="PS51180">
    <property type="entry name" value="BRO1"/>
    <property type="match status" value="1"/>
</dbReference>
<dbReference type="SMART" id="SM01041">
    <property type="entry name" value="BRO1"/>
    <property type="match status" value="1"/>
</dbReference>
<dbReference type="PANTHER" id="PTHR23032">
    <property type="entry name" value="BRO1 DOMAIN-CONTAINING PROTEIN BROX"/>
    <property type="match status" value="1"/>
</dbReference>
<dbReference type="EMBL" id="JARAOO010000010">
    <property type="protein sequence ID" value="KAJ7954066.1"/>
    <property type="molecule type" value="Genomic_DNA"/>
</dbReference>
<dbReference type="Pfam" id="PF03097">
    <property type="entry name" value="BRO1"/>
    <property type="match status" value="1"/>
</dbReference>
<dbReference type="Proteomes" id="UP001163823">
    <property type="component" value="Chromosome 10"/>
</dbReference>
<name>A0AAD7L9I2_QUISA</name>
<dbReference type="AlphaFoldDB" id="A0AAD7L9I2"/>
<comment type="caution">
    <text evidence="3">The sequence shown here is derived from an EMBL/GenBank/DDBJ whole genome shotgun (WGS) entry which is preliminary data.</text>
</comment>
<dbReference type="PANTHER" id="PTHR23032:SF20">
    <property type="entry name" value="ENDOSOMAL TARGETING BRO1-LIKE DOMAIN-CONTAINING PROTEIN"/>
    <property type="match status" value="1"/>
</dbReference>
<accession>A0AAD7L9I2</accession>
<gene>
    <name evidence="3" type="ORF">O6P43_025681</name>
</gene>
<dbReference type="KEGG" id="qsa:O6P43_025681"/>
<protein>
    <submittedName>
        <fullName evidence="3">BRO1 domain-containing protein</fullName>
    </submittedName>
</protein>
<evidence type="ECO:0000256" key="1">
    <source>
        <dbReference type="ARBA" id="ARBA00008901"/>
    </source>
</evidence>
<dbReference type="Gene3D" id="1.25.40.280">
    <property type="entry name" value="alix/aip1 like domains"/>
    <property type="match status" value="1"/>
</dbReference>
<comment type="similarity">
    <text evidence="1">Belongs to the BROX family.</text>
</comment>
<dbReference type="CDD" id="cd09247">
    <property type="entry name" value="BRO1_Alix_like_2"/>
    <property type="match status" value="1"/>
</dbReference>
<evidence type="ECO:0000313" key="3">
    <source>
        <dbReference type="EMBL" id="KAJ7954066.1"/>
    </source>
</evidence>
<keyword evidence="4" id="KW-1185">Reference proteome</keyword>
<feature type="domain" description="BRO1" evidence="2">
    <location>
        <begin position="110"/>
        <end position="365"/>
    </location>
</feature>
<dbReference type="InterPro" id="IPR038499">
    <property type="entry name" value="BRO1_sf"/>
</dbReference>
<organism evidence="3 4">
    <name type="scientific">Quillaja saponaria</name>
    <name type="common">Soap bark tree</name>
    <dbReference type="NCBI Taxonomy" id="32244"/>
    <lineage>
        <taxon>Eukaryota</taxon>
        <taxon>Viridiplantae</taxon>
        <taxon>Streptophyta</taxon>
        <taxon>Embryophyta</taxon>
        <taxon>Tracheophyta</taxon>
        <taxon>Spermatophyta</taxon>
        <taxon>Magnoliopsida</taxon>
        <taxon>eudicotyledons</taxon>
        <taxon>Gunneridae</taxon>
        <taxon>Pentapetalae</taxon>
        <taxon>rosids</taxon>
        <taxon>fabids</taxon>
        <taxon>Fabales</taxon>
        <taxon>Quillajaceae</taxon>
        <taxon>Quillaja</taxon>
    </lineage>
</organism>
<reference evidence="3" key="1">
    <citation type="journal article" date="2023" name="Science">
        <title>Elucidation of the pathway for biosynthesis of saponin adjuvants from the soapbark tree.</title>
        <authorList>
            <person name="Reed J."/>
            <person name="Orme A."/>
            <person name="El-Demerdash A."/>
            <person name="Owen C."/>
            <person name="Martin L.B.B."/>
            <person name="Misra R.C."/>
            <person name="Kikuchi S."/>
            <person name="Rejzek M."/>
            <person name="Martin A.C."/>
            <person name="Harkess A."/>
            <person name="Leebens-Mack J."/>
            <person name="Louveau T."/>
            <person name="Stephenson M.J."/>
            <person name="Osbourn A."/>
        </authorList>
    </citation>
    <scope>NUCLEOTIDE SEQUENCE</scope>
    <source>
        <strain evidence="3">S10</strain>
    </source>
</reference>
<sequence length="380" mass="43065">MMLHFSGLAKLKTKKIVFEDIYAACDSATLEQLKELSSKRRVIEETINESSFITEAIAREMSGGLTSRHQQDLYKLEQYLPLLENLFFYTEEISGNYQIVQWTSSLKIRWTSTLNASSFFNIRGPKYFQIDNLLFELGMTLFLYGAILRERALEVLPDLVQSATFFREAAGVYDHLAREILPHLQPMLPPERPPEALSSLSAAMSLICLADAQAVTTRKAEEKGTSPSLLAKLHRGVAQFLEEASGVLYTATRECKDISSRILEFVLSCKSLHELRSQKYLAESLKVSGQVGVAVGVLHSALFDVKKKIPGEESWKSVFHKETDSVSEICRKFEHENDFVWHEKIPSGDNLPSPQGNRIVSLTPYNPKRWVRQLAFKIEI</sequence>
<dbReference type="InterPro" id="IPR004328">
    <property type="entry name" value="BRO1_dom"/>
</dbReference>
<evidence type="ECO:0000259" key="2">
    <source>
        <dbReference type="PROSITE" id="PS51180"/>
    </source>
</evidence>
<dbReference type="InterPro" id="IPR038898">
    <property type="entry name" value="BROX"/>
</dbReference>
<proteinExistence type="inferred from homology"/>
<evidence type="ECO:0000313" key="4">
    <source>
        <dbReference type="Proteomes" id="UP001163823"/>
    </source>
</evidence>